<evidence type="ECO:0000256" key="2">
    <source>
        <dbReference type="ARBA" id="ARBA00004442"/>
    </source>
</evidence>
<dbReference type="InterPro" id="IPR045584">
    <property type="entry name" value="Pilin-like"/>
</dbReference>
<keyword evidence="3" id="KW-1134">Transmembrane beta strand</keyword>
<sequence length="322" mass="34248">MNYLNTTAIAVFGFVFAGSMNTANAAEVNVNLDDNVNNPGAHIQIQGTDKTVYNLDNIEGSNIKQDGQIYNLQGDIDRANTAINKAQDTANTAQDGVNANTQANAILNQKVDDNKADQTITDNKQNILIDNTNNKADANTQALASKVDKSIFNADQDRQDHALQDASDKATQAFNTGAYAQSLALDAQTVAAANKTAVVNVQSRQQTQEATIQNHSAQLANHESRITALESQNNAKFSSLENQQSEDRKEYRAGIAGAASLAGLHYVDTDNAVAVGAANFKDAQGYAIGYRHKFAENVAATLSTSGTSNGDEIVAASASYGW</sequence>
<dbReference type="GO" id="GO:0009279">
    <property type="term" value="C:cell outer membrane"/>
    <property type="evidence" value="ECO:0007669"/>
    <property type="project" value="UniProtKB-SubCell"/>
</dbReference>
<dbReference type="GO" id="GO:0009986">
    <property type="term" value="C:cell surface"/>
    <property type="evidence" value="ECO:0007669"/>
    <property type="project" value="UniProtKB-SubCell"/>
</dbReference>
<feature type="signal peptide" evidence="8">
    <location>
        <begin position="1"/>
        <end position="25"/>
    </location>
</feature>
<dbReference type="Proteomes" id="UP000323234">
    <property type="component" value="Chromosome"/>
</dbReference>
<evidence type="ECO:0000256" key="7">
    <source>
        <dbReference type="ARBA" id="ARBA00023237"/>
    </source>
</evidence>
<dbReference type="KEGG" id="edy:F0320_14405"/>
<comment type="subcellular location">
    <subcellularLocation>
        <location evidence="2">Cell outer membrane</location>
    </subcellularLocation>
    <subcellularLocation>
        <location evidence="1">Cell surface</location>
    </subcellularLocation>
</comment>
<feature type="chain" id="PRO_5043358187" evidence="8">
    <location>
        <begin position="26"/>
        <end position="322"/>
    </location>
</feature>
<evidence type="ECO:0000313" key="10">
    <source>
        <dbReference type="EMBL" id="XBN38513.1"/>
    </source>
</evidence>
<reference evidence="10" key="1">
    <citation type="submission" date="2023-05" db="EMBL/GenBank/DDBJ databases">
        <title>Complete genome sequence data from fresh produce 2nd batch.</title>
        <authorList>
            <person name="Stein M."/>
            <person name="Cho G.-S."/>
            <person name="Brinks E."/>
            <person name="Franz C.M.A.P."/>
        </authorList>
    </citation>
    <scope>NUCLEOTIDE SEQUENCE [LARGE SCALE GENOMIC DNA]</scope>
    <source>
        <strain evidence="10">E1</strain>
    </source>
</reference>
<evidence type="ECO:0000256" key="6">
    <source>
        <dbReference type="ARBA" id="ARBA00023136"/>
    </source>
</evidence>
<name>A0AAU7IXI3_9ENTR</name>
<dbReference type="RefSeq" id="WP_126330740.1">
    <property type="nucleotide sequence ID" value="NZ_CP126604.1"/>
</dbReference>
<gene>
    <name evidence="10" type="ORF">F0320_14405</name>
</gene>
<keyword evidence="6" id="KW-0472">Membrane</keyword>
<dbReference type="AlphaFoldDB" id="A0AAU7IXI3"/>
<dbReference type="SUPFAM" id="SSF54523">
    <property type="entry name" value="Pili subunits"/>
    <property type="match status" value="1"/>
</dbReference>
<proteinExistence type="predicted"/>
<dbReference type="Gene3D" id="3.30.1300.30">
    <property type="entry name" value="GSPII I/J protein-like"/>
    <property type="match status" value="1"/>
</dbReference>
<evidence type="ECO:0000259" key="9">
    <source>
        <dbReference type="Pfam" id="PF03895"/>
    </source>
</evidence>
<evidence type="ECO:0000256" key="5">
    <source>
        <dbReference type="ARBA" id="ARBA00022729"/>
    </source>
</evidence>
<dbReference type="Pfam" id="PF03895">
    <property type="entry name" value="YadA_anchor"/>
    <property type="match status" value="1"/>
</dbReference>
<evidence type="ECO:0000313" key="11">
    <source>
        <dbReference type="Proteomes" id="UP000323234"/>
    </source>
</evidence>
<feature type="domain" description="Trimeric autotransporter adhesin YadA-like C-terminal membrane anchor" evidence="9">
    <location>
        <begin position="271"/>
        <end position="322"/>
    </location>
</feature>
<evidence type="ECO:0000256" key="1">
    <source>
        <dbReference type="ARBA" id="ARBA00004241"/>
    </source>
</evidence>
<keyword evidence="11" id="KW-1185">Reference proteome</keyword>
<evidence type="ECO:0000256" key="3">
    <source>
        <dbReference type="ARBA" id="ARBA00022452"/>
    </source>
</evidence>
<evidence type="ECO:0000256" key="4">
    <source>
        <dbReference type="ARBA" id="ARBA00022692"/>
    </source>
</evidence>
<evidence type="ECO:0000256" key="8">
    <source>
        <dbReference type="SAM" id="SignalP"/>
    </source>
</evidence>
<dbReference type="InterPro" id="IPR005594">
    <property type="entry name" value="YadA_C"/>
</dbReference>
<keyword evidence="4" id="KW-0812">Transmembrane</keyword>
<protein>
    <submittedName>
        <fullName evidence="10">YadA C-terminal domain-containing protein</fullName>
    </submittedName>
</protein>
<accession>A0AAU7IXI3</accession>
<keyword evidence="5 8" id="KW-0732">Signal</keyword>
<organism evidence="10 11">
    <name type="scientific">Enterobacter dykesii</name>
    <dbReference type="NCBI Taxonomy" id="2797506"/>
    <lineage>
        <taxon>Bacteria</taxon>
        <taxon>Pseudomonadati</taxon>
        <taxon>Pseudomonadota</taxon>
        <taxon>Gammaproteobacteria</taxon>
        <taxon>Enterobacterales</taxon>
        <taxon>Enterobacteriaceae</taxon>
        <taxon>Enterobacter</taxon>
    </lineage>
</organism>
<keyword evidence="7" id="KW-0998">Cell outer membrane</keyword>
<dbReference type="EMBL" id="CP126604">
    <property type="protein sequence ID" value="XBN38513.1"/>
    <property type="molecule type" value="Genomic_DNA"/>
</dbReference>